<gene>
    <name evidence="3" type="ORF">GCM10010384_22620</name>
</gene>
<evidence type="ECO:0000313" key="4">
    <source>
        <dbReference type="Proteomes" id="UP000653308"/>
    </source>
</evidence>
<sequence length="131" mass="14622">MIDGILHRVRTGVQWRDLPERFGPWKTVYERHRLWSADGTWERLLQQIQAAADATGEIDWDVSVDSTIVRAHQHAAGARTEPPPALASKGAELNEHQGETPWQSLVARLVEVVLEVRAWVDRAAGSPPSST</sequence>
<dbReference type="InterPro" id="IPR052909">
    <property type="entry name" value="Transposase_6_like"/>
</dbReference>
<feature type="domain" description="Insertion element IS402-like" evidence="2">
    <location>
        <begin position="1"/>
        <end position="44"/>
    </location>
</feature>
<dbReference type="PANTHER" id="PTHR46637:SF1">
    <property type="entry name" value="BLL5188 PROTEIN"/>
    <property type="match status" value="1"/>
</dbReference>
<reference evidence="4" key="1">
    <citation type="journal article" date="2019" name="Int. J. Syst. Evol. Microbiol.">
        <title>The Global Catalogue of Microorganisms (GCM) 10K type strain sequencing project: providing services to taxonomists for standard genome sequencing and annotation.</title>
        <authorList>
            <consortium name="The Broad Institute Genomics Platform"/>
            <consortium name="The Broad Institute Genome Sequencing Center for Infectious Disease"/>
            <person name="Wu L."/>
            <person name="Ma J."/>
        </authorList>
    </citation>
    <scope>NUCLEOTIDE SEQUENCE [LARGE SCALE GENOMIC DNA]</scope>
    <source>
        <strain evidence="4">JCM 4957</strain>
    </source>
</reference>
<keyword evidence="4" id="KW-1185">Reference proteome</keyword>
<organism evidence="3 4">
    <name type="scientific">Streptomyces djakartensis</name>
    <dbReference type="NCBI Taxonomy" id="68193"/>
    <lineage>
        <taxon>Bacteria</taxon>
        <taxon>Bacillati</taxon>
        <taxon>Actinomycetota</taxon>
        <taxon>Actinomycetes</taxon>
        <taxon>Kitasatosporales</taxon>
        <taxon>Streptomycetaceae</taxon>
        <taxon>Streptomyces</taxon>
    </lineage>
</organism>
<protein>
    <submittedName>
        <fullName evidence="3">IS5 family transposase</fullName>
    </submittedName>
</protein>
<dbReference type="Pfam" id="PF13340">
    <property type="entry name" value="DUF4096"/>
    <property type="match status" value="1"/>
</dbReference>
<dbReference type="PANTHER" id="PTHR46637">
    <property type="entry name" value="TIS1421-TRANSPOSASE PROTEIN A"/>
    <property type="match status" value="1"/>
</dbReference>
<evidence type="ECO:0000259" key="2">
    <source>
        <dbReference type="Pfam" id="PF13340"/>
    </source>
</evidence>
<proteinExistence type="predicted"/>
<accession>A0ABQ2ZIY9</accession>
<dbReference type="InterPro" id="IPR025161">
    <property type="entry name" value="IS402-like_dom"/>
</dbReference>
<comment type="caution">
    <text evidence="3">The sequence shown here is derived from an EMBL/GenBank/DDBJ whole genome shotgun (WGS) entry which is preliminary data.</text>
</comment>
<feature type="region of interest" description="Disordered" evidence="1">
    <location>
        <begin position="73"/>
        <end position="98"/>
    </location>
</feature>
<dbReference type="EMBL" id="BMWE01000005">
    <property type="protein sequence ID" value="GGY16102.1"/>
    <property type="molecule type" value="Genomic_DNA"/>
</dbReference>
<evidence type="ECO:0000256" key="1">
    <source>
        <dbReference type="SAM" id="MobiDB-lite"/>
    </source>
</evidence>
<dbReference type="Proteomes" id="UP000653308">
    <property type="component" value="Unassembled WGS sequence"/>
</dbReference>
<evidence type="ECO:0000313" key="3">
    <source>
        <dbReference type="EMBL" id="GGY16102.1"/>
    </source>
</evidence>
<name>A0ABQ2ZIY9_9ACTN</name>